<evidence type="ECO:0000313" key="8">
    <source>
        <dbReference type="Proteomes" id="UP001255416"/>
    </source>
</evidence>
<gene>
    <name evidence="7" type="ORF">QO231_18120</name>
</gene>
<keyword evidence="2" id="KW-0378">Hydrolase</keyword>
<feature type="region of interest" description="Disordered" evidence="5">
    <location>
        <begin position="28"/>
        <end position="51"/>
    </location>
</feature>
<evidence type="ECO:0000256" key="1">
    <source>
        <dbReference type="ARBA" id="ARBA00022722"/>
    </source>
</evidence>
<evidence type="ECO:0000256" key="5">
    <source>
        <dbReference type="SAM" id="MobiDB-lite"/>
    </source>
</evidence>
<feature type="domain" description="HNH nuclease" evidence="6">
    <location>
        <begin position="53"/>
        <end position="103"/>
    </location>
</feature>
<evidence type="ECO:0000256" key="2">
    <source>
        <dbReference type="ARBA" id="ARBA00022801"/>
    </source>
</evidence>
<dbReference type="PANTHER" id="PTHR41286:SF1">
    <property type="entry name" value="HNH NUCLEASE YAJD-RELATED"/>
    <property type="match status" value="1"/>
</dbReference>
<evidence type="ECO:0000256" key="3">
    <source>
        <dbReference type="ARBA" id="ARBA00038412"/>
    </source>
</evidence>
<dbReference type="Pfam" id="PF01844">
    <property type="entry name" value="HNH"/>
    <property type="match status" value="1"/>
</dbReference>
<keyword evidence="1" id="KW-0540">Nuclease</keyword>
<dbReference type="InterPro" id="IPR003615">
    <property type="entry name" value="HNH_nuc"/>
</dbReference>
<comment type="similarity">
    <text evidence="3">Belongs to the HNH nuclease family.</text>
</comment>
<sequence length="117" mass="13682">MPQKPPRICACGHRVANGIRCPCERKSDAERKARHDKNRKSSSARGYTGTWDKERKEFLKRHPRCKRCGGKADTVDHIIPHRGNSEIFWDRRNWAPLCTNCHSSAKQREERRSTKRT</sequence>
<evidence type="ECO:0000259" key="6">
    <source>
        <dbReference type="SMART" id="SM00507"/>
    </source>
</evidence>
<proteinExistence type="inferred from homology"/>
<dbReference type="EMBL" id="JASMWN010000016">
    <property type="protein sequence ID" value="MDU9005750.1"/>
    <property type="molecule type" value="Genomic_DNA"/>
</dbReference>
<dbReference type="Gene3D" id="1.10.30.50">
    <property type="match status" value="1"/>
</dbReference>
<comment type="caution">
    <text evidence="7">The sequence shown here is derived from an EMBL/GenBank/DDBJ whole genome shotgun (WGS) entry which is preliminary data.</text>
</comment>
<evidence type="ECO:0000256" key="4">
    <source>
        <dbReference type="ARBA" id="ARBA00040194"/>
    </source>
</evidence>
<dbReference type="RefSeq" id="WP_316779634.1">
    <property type="nucleotide sequence ID" value="NZ_JASMWN010000016.1"/>
</dbReference>
<evidence type="ECO:0000313" key="7">
    <source>
        <dbReference type="EMBL" id="MDU9005750.1"/>
    </source>
</evidence>
<dbReference type="PANTHER" id="PTHR41286">
    <property type="entry name" value="HNH NUCLEASE YAJD-RELATED"/>
    <property type="match status" value="1"/>
</dbReference>
<keyword evidence="7" id="KW-0255">Endonuclease</keyword>
<reference evidence="8" key="1">
    <citation type="submission" date="2023-05" db="EMBL/GenBank/DDBJ databases">
        <title>Sedimentitalea sp. nov. JM2-8.</title>
        <authorList>
            <person name="Huang J."/>
        </authorList>
    </citation>
    <scope>NUCLEOTIDE SEQUENCE [LARGE SCALE GENOMIC DNA]</scope>
    <source>
        <strain evidence="8">KHS03</strain>
    </source>
</reference>
<dbReference type="CDD" id="cd00085">
    <property type="entry name" value="HNHc"/>
    <property type="match status" value="1"/>
</dbReference>
<dbReference type="InterPro" id="IPR002711">
    <property type="entry name" value="HNH"/>
</dbReference>
<dbReference type="Proteomes" id="UP001255416">
    <property type="component" value="Unassembled WGS sequence"/>
</dbReference>
<dbReference type="GO" id="GO:0004519">
    <property type="term" value="F:endonuclease activity"/>
    <property type="evidence" value="ECO:0007669"/>
    <property type="project" value="UniProtKB-KW"/>
</dbReference>
<accession>A0ABU3VHX8</accession>
<dbReference type="SMART" id="SM00507">
    <property type="entry name" value="HNHc"/>
    <property type="match status" value="1"/>
</dbReference>
<organism evidence="7 8">
    <name type="scientific">Sedimentitalea todarodis</name>
    <dbReference type="NCBI Taxonomy" id="1631240"/>
    <lineage>
        <taxon>Bacteria</taxon>
        <taxon>Pseudomonadati</taxon>
        <taxon>Pseudomonadota</taxon>
        <taxon>Alphaproteobacteria</taxon>
        <taxon>Rhodobacterales</taxon>
        <taxon>Paracoccaceae</taxon>
        <taxon>Sedimentitalea</taxon>
    </lineage>
</organism>
<name>A0ABU3VHX8_9RHOB</name>
<protein>
    <recommendedName>
        <fullName evidence="4">Putative HNH nuclease YajD</fullName>
    </recommendedName>
</protein>
<keyword evidence="8" id="KW-1185">Reference proteome</keyword>